<comment type="caution">
    <text evidence="2">The sequence shown here is derived from an EMBL/GenBank/DDBJ whole genome shotgun (WGS) entry which is preliminary data.</text>
</comment>
<accession>A0A8K0TM44</accession>
<sequence length="738" mass="81458">MDGDSDSGNSDITVRPDDASDVTVDENTANMAAENSWTQPSYHIEINTPTGIRRGSLHRAMRVPLWLIPVLEYVARFPSPIIQNIIQEALLFTGCAIRLLDPFFSRSGVTARMSTRMREEDLQRIEVYTRGAEGQRGKYSVLTHQIEQQAKFFPVPQDVEYWDKRSPGLSAMRALWPQEFAHARVEALESGMYYFSDTEFSFPGADFLGLSMGPGMTDILVRTNTVAGTVTSSSLPFTRPMRRSYETAVQRKIIQHRGGEFVTFYSNMRHLTLASTARYRPHGAMGYEERKEFEWARSVSQFERNRYFGVASVDQMLWLWLDWNSLSRLETLYMDLSALGDVIERMPWTWEHVLRFCNADLDHYFDAGEIRIKGMEVLNLSLLVIKGLKSFSLYVPTRDMNDLRNGCSNYRVPVNFSVEEVEDEDELSHLGLRFINWVKVFRHSLAEGGRLVFLDEQCRPEWQGWRYLNFGNSHDDDDSDDNGPYDDDGLGDEAPNNAPEDDAPRDDVPNDGPGDDASGNDTADRDAVDNVASDEDGSPTSGPRSGWLMPASREEPVQGFFQNGRFILPPAPESLFSSSSSSSSSSSGGSLASMLNYLERMEALQLQVEDVAEEEAAGSSNADDADETANSDGSDNATDAVATDFVNDLIDAAVASTVADGDDDDTVDEVEVSDAVQGPGVDNAVDAVATDFVNDLIDAAVASTVADGDAVDQADAGDAGHEAGEDDAAVAQQRLYGG</sequence>
<dbReference type="EMBL" id="JAGPXD010000002">
    <property type="protein sequence ID" value="KAH7367705.1"/>
    <property type="molecule type" value="Genomic_DNA"/>
</dbReference>
<dbReference type="Proteomes" id="UP000813385">
    <property type="component" value="Unassembled WGS sequence"/>
</dbReference>
<evidence type="ECO:0000256" key="1">
    <source>
        <dbReference type="SAM" id="MobiDB-lite"/>
    </source>
</evidence>
<keyword evidence="3" id="KW-1185">Reference proteome</keyword>
<feature type="region of interest" description="Disordered" evidence="1">
    <location>
        <begin position="1"/>
        <end position="20"/>
    </location>
</feature>
<dbReference type="InterPro" id="IPR018247">
    <property type="entry name" value="EF_Hand_1_Ca_BS"/>
</dbReference>
<dbReference type="PROSITE" id="PS00018">
    <property type="entry name" value="EF_HAND_1"/>
    <property type="match status" value="1"/>
</dbReference>
<gene>
    <name evidence="2" type="ORF">B0T11DRAFT_349051</name>
</gene>
<feature type="compositionally biased region" description="Low complexity" evidence="1">
    <location>
        <begin position="577"/>
        <end position="590"/>
    </location>
</feature>
<dbReference type="OrthoDB" id="5104994at2759"/>
<evidence type="ECO:0000313" key="2">
    <source>
        <dbReference type="EMBL" id="KAH7367705.1"/>
    </source>
</evidence>
<dbReference type="AlphaFoldDB" id="A0A8K0TM44"/>
<name>A0A8K0TM44_9PEZI</name>
<feature type="region of interest" description="Disordered" evidence="1">
    <location>
        <begin position="606"/>
        <end position="640"/>
    </location>
</feature>
<protein>
    <submittedName>
        <fullName evidence="2">Uncharacterized protein</fullName>
    </submittedName>
</protein>
<organism evidence="2 3">
    <name type="scientific">Plectosphaerella cucumerina</name>
    <dbReference type="NCBI Taxonomy" id="40658"/>
    <lineage>
        <taxon>Eukaryota</taxon>
        <taxon>Fungi</taxon>
        <taxon>Dikarya</taxon>
        <taxon>Ascomycota</taxon>
        <taxon>Pezizomycotina</taxon>
        <taxon>Sordariomycetes</taxon>
        <taxon>Hypocreomycetidae</taxon>
        <taxon>Glomerellales</taxon>
        <taxon>Plectosphaerellaceae</taxon>
        <taxon>Plectosphaerella</taxon>
    </lineage>
</organism>
<feature type="region of interest" description="Disordered" evidence="1">
    <location>
        <begin position="473"/>
        <end position="591"/>
    </location>
</feature>
<feature type="compositionally biased region" description="Polar residues" evidence="1">
    <location>
        <begin position="1"/>
        <end position="12"/>
    </location>
</feature>
<reference evidence="2" key="1">
    <citation type="journal article" date="2021" name="Nat. Commun.">
        <title>Genetic determinants of endophytism in the Arabidopsis root mycobiome.</title>
        <authorList>
            <person name="Mesny F."/>
            <person name="Miyauchi S."/>
            <person name="Thiergart T."/>
            <person name="Pickel B."/>
            <person name="Atanasova L."/>
            <person name="Karlsson M."/>
            <person name="Huettel B."/>
            <person name="Barry K.W."/>
            <person name="Haridas S."/>
            <person name="Chen C."/>
            <person name="Bauer D."/>
            <person name="Andreopoulos W."/>
            <person name="Pangilinan J."/>
            <person name="LaButti K."/>
            <person name="Riley R."/>
            <person name="Lipzen A."/>
            <person name="Clum A."/>
            <person name="Drula E."/>
            <person name="Henrissat B."/>
            <person name="Kohler A."/>
            <person name="Grigoriev I.V."/>
            <person name="Martin F.M."/>
            <person name="Hacquard S."/>
        </authorList>
    </citation>
    <scope>NUCLEOTIDE SEQUENCE</scope>
    <source>
        <strain evidence="2">MPI-CAGE-AT-0016</strain>
    </source>
</reference>
<feature type="compositionally biased region" description="Acidic residues" evidence="1">
    <location>
        <begin position="475"/>
        <end position="491"/>
    </location>
</feature>
<evidence type="ECO:0000313" key="3">
    <source>
        <dbReference type="Proteomes" id="UP000813385"/>
    </source>
</evidence>
<proteinExistence type="predicted"/>